<evidence type="ECO:0000313" key="3">
    <source>
        <dbReference type="EMBL" id="TQE88494.1"/>
    </source>
</evidence>
<accession>A0A540UVH2</accession>
<dbReference type="Proteomes" id="UP000315224">
    <property type="component" value="Unassembled WGS sequence"/>
</dbReference>
<dbReference type="InterPro" id="IPR018778">
    <property type="entry name" value="T7SS_EssB"/>
</dbReference>
<keyword evidence="2" id="KW-0472">Membrane</keyword>
<gene>
    <name evidence="3" type="primary">essB</name>
    <name evidence="3" type="ORF">FH692_06355</name>
</gene>
<comment type="similarity">
    <text evidence="1">Belongs to the EssB family.</text>
</comment>
<dbReference type="Gene3D" id="1.25.40.680">
    <property type="entry name" value="Type VII secretion system EssB, C-terminal-like domain"/>
    <property type="match status" value="1"/>
</dbReference>
<dbReference type="EMBL" id="VIEK01000008">
    <property type="protein sequence ID" value="TQE88494.1"/>
    <property type="molecule type" value="Genomic_DNA"/>
</dbReference>
<keyword evidence="2" id="KW-0812">Transmembrane</keyword>
<dbReference type="NCBIfam" id="TIGR03926">
    <property type="entry name" value="T7_EssB"/>
    <property type="match status" value="1"/>
</dbReference>
<comment type="caution">
    <text evidence="3">The sequence shown here is derived from an EMBL/GenBank/DDBJ whole genome shotgun (WGS) entry which is preliminary data.</text>
</comment>
<evidence type="ECO:0000256" key="1">
    <source>
        <dbReference type="ARBA" id="ARBA00010163"/>
    </source>
</evidence>
<sequence length="386" mass="44162">MEKKMETQKRELLIEDVKGSREVAYALLTAEHPLFVTQNVREEEGKVVVESLGLDAYYDWDTLSTMIDEEKLRHLLNIGQVFTTLKDTVYTYQLEPSHLVFSRNAEPLFVSRGIKGQIPPYEAIEEESFIQAFKAMIVSLFDKRASYESLVDGKLPFYKGNLFCENVIKSENLATILELLLKKYQEEKQNNLENFSRVSNKVMSRLKITAIVTSIIGVLSTIGILYFLLFAMPNQEMISELRLAFVHENYSSVVETAKQTDSKSLSQDDKYMVAYSVIMTEPLTEVQKTELSKLSIQSNADYLRYWILIGQAKVDEAMDIASYLDDPQLLMYGLTKKIDEVQRDPSLSSEERTNQLNSYKGKLEELKKIYLTPETADSTTDSSDSK</sequence>
<feature type="transmembrane region" description="Helical" evidence="2">
    <location>
        <begin position="208"/>
        <end position="232"/>
    </location>
</feature>
<organism evidence="3 4">
    <name type="scientific">Streptococcus suis</name>
    <dbReference type="NCBI Taxonomy" id="1307"/>
    <lineage>
        <taxon>Bacteria</taxon>
        <taxon>Bacillati</taxon>
        <taxon>Bacillota</taxon>
        <taxon>Bacilli</taxon>
        <taxon>Lactobacillales</taxon>
        <taxon>Streptococcaceae</taxon>
        <taxon>Streptococcus</taxon>
    </lineage>
</organism>
<proteinExistence type="inferred from homology"/>
<dbReference type="InterPro" id="IPR042565">
    <property type="entry name" value="T7SS_EssB_C"/>
</dbReference>
<dbReference type="Pfam" id="PF10140">
    <property type="entry name" value="YukC"/>
    <property type="match status" value="1"/>
</dbReference>
<reference evidence="3 4" key="1">
    <citation type="submission" date="2019-06" db="EMBL/GenBank/DDBJ databases">
        <title>Comprehensive assessment of Oxford Nanopore MinION sequencing for bacterial characterization and routine diagnosis.</title>
        <authorList>
            <person name="Tan S."/>
            <person name="Dvorak C.M.T."/>
            <person name="Gebhart C."/>
            <person name="Estrada A."/>
            <person name="Marthaler D.G."/>
            <person name="Murtaugh M.P."/>
        </authorList>
    </citation>
    <scope>NUCLEOTIDE SEQUENCE [LARGE SCALE GENOMIC DNA]</scope>
    <source>
        <strain evidence="3 4">2017UMN1435.21</strain>
    </source>
</reference>
<name>A0A540UVH2_STRSU</name>
<evidence type="ECO:0000256" key="2">
    <source>
        <dbReference type="SAM" id="Phobius"/>
    </source>
</evidence>
<dbReference type="RefSeq" id="WP_141600307.1">
    <property type="nucleotide sequence ID" value="NZ_VIEK01000008.1"/>
</dbReference>
<dbReference type="AlphaFoldDB" id="A0A540UVH2"/>
<dbReference type="Gene3D" id="1.10.510.10">
    <property type="entry name" value="Transferase(Phosphotransferase) domain 1"/>
    <property type="match status" value="1"/>
</dbReference>
<evidence type="ECO:0000313" key="4">
    <source>
        <dbReference type="Proteomes" id="UP000315224"/>
    </source>
</evidence>
<protein>
    <submittedName>
        <fullName evidence="3">Type VII secretion protein EssB</fullName>
    </submittedName>
</protein>
<keyword evidence="2" id="KW-1133">Transmembrane helix</keyword>